<dbReference type="InterPro" id="IPR038247">
    <property type="entry name" value="Jag_N_dom_sf"/>
</dbReference>
<keyword evidence="5 6" id="KW-0961">Cell wall biogenesis/degradation</keyword>
<dbReference type="InterPro" id="IPR036867">
    <property type="entry name" value="R3H_dom_sf"/>
</dbReference>
<dbReference type="Gene3D" id="3.30.30.80">
    <property type="entry name" value="probable RNA-binding protein from clostridium symbiosum atcc 14940"/>
    <property type="match status" value="1"/>
</dbReference>
<dbReference type="InterPro" id="IPR015946">
    <property type="entry name" value="KH_dom-like_a/b"/>
</dbReference>
<reference evidence="8 9" key="1">
    <citation type="submission" date="2017-11" db="EMBL/GenBank/DDBJ databases">
        <title>Evolution of Phototrophy in the Chloroflexi Phylum Driven by Horizontal Gene Transfer.</title>
        <authorList>
            <person name="Ward L.M."/>
            <person name="Hemp J."/>
            <person name="Shih P.M."/>
            <person name="Mcglynn S.E."/>
            <person name="Fischer W."/>
        </authorList>
    </citation>
    <scope>NUCLEOTIDE SEQUENCE [LARGE SCALE GENOMIC DNA]</scope>
    <source>
        <strain evidence="8">JP3_7</strain>
    </source>
</reference>
<dbReference type="CDD" id="cd02644">
    <property type="entry name" value="R3H_jag"/>
    <property type="match status" value="1"/>
</dbReference>
<dbReference type="GO" id="GO:0005737">
    <property type="term" value="C:cytoplasm"/>
    <property type="evidence" value="ECO:0007669"/>
    <property type="project" value="UniProtKB-SubCell"/>
</dbReference>
<comment type="function">
    <text evidence="6">A probable RNA chaperone. Forms a complex with KhpA which binds to cellular RNA and controls its expression. Plays a role in peptidoglycan (PG) homeostasis and cell length regulation.</text>
</comment>
<dbReference type="HAMAP" id="MF_00867">
    <property type="entry name" value="KhpB"/>
    <property type="match status" value="1"/>
</dbReference>
<comment type="similarity">
    <text evidence="6">Belongs to the KhpB RNA-binding protein family.</text>
</comment>
<evidence type="ECO:0000256" key="6">
    <source>
        <dbReference type="HAMAP-Rule" id="MF_00867"/>
    </source>
</evidence>
<dbReference type="InterPro" id="IPR034079">
    <property type="entry name" value="R3H_KhpB"/>
</dbReference>
<keyword evidence="4 6" id="KW-0143">Chaperone</keyword>
<dbReference type="EMBL" id="PGTN01000002">
    <property type="protein sequence ID" value="PJF48991.1"/>
    <property type="molecule type" value="Genomic_DNA"/>
</dbReference>
<name>A0A2M8QGP5_9CHLR</name>
<evidence type="ECO:0000313" key="8">
    <source>
        <dbReference type="EMBL" id="PJF48991.1"/>
    </source>
</evidence>
<dbReference type="GO" id="GO:0008360">
    <property type="term" value="P:regulation of cell shape"/>
    <property type="evidence" value="ECO:0007669"/>
    <property type="project" value="UniProtKB-KW"/>
</dbReference>
<evidence type="ECO:0000256" key="4">
    <source>
        <dbReference type="ARBA" id="ARBA00023186"/>
    </source>
</evidence>
<dbReference type="Gene3D" id="3.30.1370.50">
    <property type="entry name" value="R3H-like domain"/>
    <property type="match status" value="1"/>
</dbReference>
<comment type="caution">
    <text evidence="6">Lacks conserved residue(s) required for the propagation of feature annotation.</text>
</comment>
<organism evidence="8 9">
    <name type="scientific">Candidatus Thermofonsia Clade 3 bacterium</name>
    <dbReference type="NCBI Taxonomy" id="2364212"/>
    <lineage>
        <taxon>Bacteria</taxon>
        <taxon>Bacillati</taxon>
        <taxon>Chloroflexota</taxon>
        <taxon>Candidatus Thermofontia</taxon>
        <taxon>Candidatus Thermofonsia Clade 3</taxon>
    </lineage>
</organism>
<dbReference type="SMART" id="SM00393">
    <property type="entry name" value="R3H"/>
    <property type="match status" value="1"/>
</dbReference>
<dbReference type="PROSITE" id="PS51061">
    <property type="entry name" value="R3H"/>
    <property type="match status" value="1"/>
</dbReference>
<dbReference type="SMART" id="SM01245">
    <property type="entry name" value="Jag_N"/>
    <property type="match status" value="1"/>
</dbReference>
<evidence type="ECO:0000256" key="5">
    <source>
        <dbReference type="ARBA" id="ARBA00023316"/>
    </source>
</evidence>
<evidence type="ECO:0000256" key="1">
    <source>
        <dbReference type="ARBA" id="ARBA00022490"/>
    </source>
</evidence>
<evidence type="ECO:0000256" key="2">
    <source>
        <dbReference type="ARBA" id="ARBA00022884"/>
    </source>
</evidence>
<comment type="domain">
    <text evidence="6">Has an N-terminal Jag-N domain and 2 RNA-binding domains (KH and R3H).</text>
</comment>
<evidence type="ECO:0000259" key="7">
    <source>
        <dbReference type="PROSITE" id="PS51061"/>
    </source>
</evidence>
<dbReference type="AlphaFoldDB" id="A0A2M8QGP5"/>
<dbReference type="NCBIfam" id="NF041568">
    <property type="entry name" value="Jag_EloR"/>
    <property type="match status" value="1"/>
</dbReference>
<comment type="subunit">
    <text evidence="6">Forms a complex with KhpA.</text>
</comment>
<dbReference type="Pfam" id="PF01424">
    <property type="entry name" value="R3H"/>
    <property type="match status" value="1"/>
</dbReference>
<proteinExistence type="inferred from homology"/>
<dbReference type="Proteomes" id="UP000230790">
    <property type="component" value="Unassembled WGS sequence"/>
</dbReference>
<dbReference type="Pfam" id="PF14804">
    <property type="entry name" value="Jag_N"/>
    <property type="match status" value="1"/>
</dbReference>
<dbReference type="GO" id="GO:0009252">
    <property type="term" value="P:peptidoglycan biosynthetic process"/>
    <property type="evidence" value="ECO:0007669"/>
    <property type="project" value="UniProtKB-UniRule"/>
</dbReference>
<dbReference type="GO" id="GO:0003723">
    <property type="term" value="F:RNA binding"/>
    <property type="evidence" value="ECO:0007669"/>
    <property type="project" value="UniProtKB-UniRule"/>
</dbReference>
<feature type="domain" description="R3H" evidence="7">
    <location>
        <begin position="206"/>
        <end position="272"/>
    </location>
</feature>
<sequence length="272" mass="29772">MPAIEVSAPDVESAIAQGLQQLNLIRAEVKIEVLDEGNRGVLGIGAKPARVRLTPFAELEMQQTATPAAAPPPVADAVPPAVAAEGSPPAAPQTIESSAVALPLPEEAVAPKIEGEELALTLVRDILRRMGMKRYDVKAHSVVPTNGDEEPSIWIDVTLGNRHDEEMMLSHQREGLNALQTVVQTMWSHQTRSSLRVNVDVNGYRRRRERQLINMARRLADKVVASGKPITLEPMPANERRIVHMALRDRPGVLTESFGEGTSRKVQIKPKR</sequence>
<evidence type="ECO:0000256" key="3">
    <source>
        <dbReference type="ARBA" id="ARBA00022960"/>
    </source>
</evidence>
<dbReference type="PANTHER" id="PTHR35800">
    <property type="entry name" value="PROTEIN JAG"/>
    <property type="match status" value="1"/>
</dbReference>
<gene>
    <name evidence="6" type="primary">khpB</name>
    <name evidence="6" type="synonym">eloR</name>
    <name evidence="8" type="ORF">CUN48_00575</name>
</gene>
<dbReference type="InterPro" id="IPR001374">
    <property type="entry name" value="R3H_dom"/>
</dbReference>
<keyword evidence="3 6" id="KW-0133">Cell shape</keyword>
<evidence type="ECO:0000313" key="9">
    <source>
        <dbReference type="Proteomes" id="UP000230790"/>
    </source>
</evidence>
<keyword evidence="2 6" id="KW-0694">RNA-binding</keyword>
<accession>A0A2M8QGP5</accession>
<keyword evidence="1 6" id="KW-0963">Cytoplasm</keyword>
<dbReference type="InterPro" id="IPR032782">
    <property type="entry name" value="KhpB_N"/>
</dbReference>
<dbReference type="Gene3D" id="3.30.300.20">
    <property type="match status" value="1"/>
</dbReference>
<dbReference type="GO" id="GO:0071555">
    <property type="term" value="P:cell wall organization"/>
    <property type="evidence" value="ECO:0007669"/>
    <property type="project" value="UniProtKB-KW"/>
</dbReference>
<dbReference type="PANTHER" id="PTHR35800:SF1">
    <property type="entry name" value="RNA-BINDING PROTEIN KHPB"/>
    <property type="match status" value="1"/>
</dbReference>
<protein>
    <recommendedName>
        <fullName evidence="6">RNA-binding protein KhpB</fullName>
    </recommendedName>
    <alternativeName>
        <fullName evidence="6">RNA-binding protein EloR</fullName>
    </alternativeName>
</protein>
<dbReference type="InterPro" id="IPR039247">
    <property type="entry name" value="KhpB"/>
</dbReference>
<dbReference type="SUPFAM" id="SSF82708">
    <property type="entry name" value="R3H domain"/>
    <property type="match status" value="1"/>
</dbReference>
<comment type="caution">
    <text evidence="8">The sequence shown here is derived from an EMBL/GenBank/DDBJ whole genome shotgun (WGS) entry which is preliminary data.</text>
</comment>
<comment type="subcellular location">
    <subcellularLocation>
        <location evidence="6">Cytoplasm</location>
    </subcellularLocation>
</comment>